<dbReference type="OrthoDB" id="190098at2759"/>
<comment type="caution">
    <text evidence="4">The sequence shown here is derived from an EMBL/GenBank/DDBJ whole genome shotgun (WGS) entry which is preliminary data.</text>
</comment>
<dbReference type="Pfam" id="PF06046">
    <property type="entry name" value="Sec6"/>
    <property type="match status" value="1"/>
</dbReference>
<evidence type="ECO:0000313" key="5">
    <source>
        <dbReference type="Proteomes" id="UP000307173"/>
    </source>
</evidence>
<evidence type="ECO:0000256" key="3">
    <source>
        <dbReference type="ARBA" id="ARBA00022483"/>
    </source>
</evidence>
<evidence type="ECO:0000313" key="4">
    <source>
        <dbReference type="EMBL" id="TID26258.1"/>
    </source>
</evidence>
<dbReference type="GO" id="GO:0051601">
    <property type="term" value="P:exocyst localization"/>
    <property type="evidence" value="ECO:0007669"/>
    <property type="project" value="TreeGrafter"/>
</dbReference>
<comment type="similarity">
    <text evidence="1">Belongs to the SEC6 family.</text>
</comment>
<dbReference type="GO" id="GO:0000149">
    <property type="term" value="F:SNARE binding"/>
    <property type="evidence" value="ECO:0007669"/>
    <property type="project" value="TreeGrafter"/>
</dbReference>
<keyword evidence="5" id="KW-1185">Reference proteome</keyword>
<keyword evidence="3" id="KW-0268">Exocytosis</keyword>
<protein>
    <submittedName>
        <fullName evidence="4">Uncharacterized protein</fullName>
    </submittedName>
</protein>
<keyword evidence="2" id="KW-0813">Transport</keyword>
<dbReference type="Gene3D" id="1.10.357.50">
    <property type="match status" value="1"/>
</dbReference>
<dbReference type="AlphaFoldDB" id="A0A4T0X0S2"/>
<reference evidence="4 5" key="1">
    <citation type="journal article" date="2019" name="Front. Genet.">
        <title>Whole-Genome Sequencing of the Opportunistic Yeast Pathogen Candida inconspicua Uncovers Its Hybrid Origin.</title>
        <authorList>
            <person name="Mixao V."/>
            <person name="Hansen A.P."/>
            <person name="Saus E."/>
            <person name="Boekhout T."/>
            <person name="Lass-Florl C."/>
            <person name="Gabaldon T."/>
        </authorList>
    </citation>
    <scope>NUCLEOTIDE SEQUENCE [LARGE SCALE GENOMIC DNA]</scope>
    <source>
        <strain evidence="4 5">CBS 180</strain>
    </source>
</reference>
<dbReference type="InterPro" id="IPR042532">
    <property type="entry name" value="EXOC3/Sec6_C"/>
</dbReference>
<proteinExistence type="inferred from homology"/>
<name>A0A4T0X0S2_9ASCO</name>
<dbReference type="EMBL" id="SELW01000463">
    <property type="protein sequence ID" value="TID26258.1"/>
    <property type="molecule type" value="Genomic_DNA"/>
</dbReference>
<accession>A0A4T0X0S2</accession>
<dbReference type="GO" id="GO:0006887">
    <property type="term" value="P:exocytosis"/>
    <property type="evidence" value="ECO:0007669"/>
    <property type="project" value="UniProtKB-KW"/>
</dbReference>
<dbReference type="PANTHER" id="PTHR21292">
    <property type="entry name" value="EXOCYST COMPLEX COMPONENT SEC6-RELATED"/>
    <property type="match status" value="1"/>
</dbReference>
<dbReference type="GO" id="GO:0000145">
    <property type="term" value="C:exocyst"/>
    <property type="evidence" value="ECO:0007669"/>
    <property type="project" value="InterPro"/>
</dbReference>
<evidence type="ECO:0000256" key="2">
    <source>
        <dbReference type="ARBA" id="ARBA00022448"/>
    </source>
</evidence>
<dbReference type="PANTHER" id="PTHR21292:SF1">
    <property type="entry name" value="EXOCYST COMPLEX COMPONENT 3"/>
    <property type="match status" value="1"/>
</dbReference>
<dbReference type="Gene3D" id="1.10.357.70">
    <property type="entry name" value="Exocyst complex component Sec6, C-terminal domain"/>
    <property type="match status" value="1"/>
</dbReference>
<organism evidence="4 5">
    <name type="scientific">Pichia inconspicua</name>
    <dbReference type="NCBI Taxonomy" id="52247"/>
    <lineage>
        <taxon>Eukaryota</taxon>
        <taxon>Fungi</taxon>
        <taxon>Dikarya</taxon>
        <taxon>Ascomycota</taxon>
        <taxon>Saccharomycotina</taxon>
        <taxon>Pichiomycetes</taxon>
        <taxon>Pichiales</taxon>
        <taxon>Pichiaceae</taxon>
        <taxon>Pichia</taxon>
    </lineage>
</organism>
<sequence>MSTGASQATLAKINTLIKNEDDVADIEKLITDIRKEKTTIDSQLALEQERHLSQIHTMISKMQTASKSLSDLKYSFEKLEDLRKDNLMNTKEEFQVFDKAALALKNINAVEKIYEDLSSFDTKCGVILQVLDKELLKDENDELSLSTGDNILIAHYELTKLRDSYDNMVNMSQESRLSATKQIVSMFENKLSQCINKFDHLLGIVVDSILDFVGTGNFGYLIKVVKIIQYEEKEDLKVRLWSKLLDSKSEEDDIADNKLLKVNRFREREYKSRFELMIEKSIKDVFHEVKQANDVKIFLGEEGDFYYSSLVGFKVAVDKCFPKEWDFFPKILKWHQDSVREIIDSVLSKESLSNAELSEVLEVDYDNKKKLKKLFKLNVAQIKALRLVPEEKRKQLLNNSLQENINSTTKWVETALKKSIAKFESLSEEPSDRKDDRLSFQVAQDIMLILSSNTKSIRILMDASVLVQYFTFFANDIMKIFQEHWIDSLDKMCIMWINSRNDVNVNTNPNIGYLPRYITNLSNDCLILTDALERDFDLITEGLSEVHTTKLHEMKQVATNHSIELGTYCLQKLSTLAYEDYSPIMNELFTKNWYKSSTIIDNILQIIDQEYLLPFIDFSYPELLISLFDFITDDFILAYMTKLNYCRKFEDKIVETLERDGHKIMDVLGKHDEDGILENKMIIFDVLIELILADNDEEIIDKWNTALLEIHDLPVDFLHIVLDCKKYEKSKITFLVNECEELCKQSRNENIDKPANAIRKFHYSPSKK</sequence>
<dbReference type="Proteomes" id="UP000307173">
    <property type="component" value="Unassembled WGS sequence"/>
</dbReference>
<dbReference type="STRING" id="52247.A0A4T0X0S2"/>
<gene>
    <name evidence="4" type="ORF">CANINC_002790</name>
</gene>
<evidence type="ECO:0000256" key="1">
    <source>
        <dbReference type="ARBA" id="ARBA00009447"/>
    </source>
</evidence>
<dbReference type="InterPro" id="IPR010326">
    <property type="entry name" value="EXOC3/Sec6"/>
</dbReference>